<dbReference type="KEGG" id="spu:100888495"/>
<dbReference type="GO" id="GO:0008270">
    <property type="term" value="F:zinc ion binding"/>
    <property type="evidence" value="ECO:0007669"/>
    <property type="project" value="UniProtKB-KW"/>
</dbReference>
<dbReference type="GO" id="GO:0003700">
    <property type="term" value="F:DNA-binding transcription factor activity"/>
    <property type="evidence" value="ECO:0007669"/>
    <property type="project" value="InterPro"/>
</dbReference>
<dbReference type="PROSITE" id="PS50966">
    <property type="entry name" value="ZF_SWIM"/>
    <property type="match status" value="1"/>
</dbReference>
<accession>A0A7M7SXV7</accession>
<feature type="compositionally biased region" description="Low complexity" evidence="2">
    <location>
        <begin position="399"/>
        <end position="418"/>
    </location>
</feature>
<dbReference type="Proteomes" id="UP000007110">
    <property type="component" value="Unassembled WGS sequence"/>
</dbReference>
<dbReference type="AlphaFoldDB" id="A0A7M7SXV7"/>
<sequence>MAAPTTLKTPQFDVAYSKNFGYVYTKQAAETIKEHHELDKTLRFVSLKTSIQFGTTPIDRCKHRILWEEAQPSHGGKIKYDGIPFIHLNKNMYECEYAKDHKLKSKVKAKEARAEKRMREPAIGNAHKPRNLIQDTKKKDCQAKLVMKEIMKFPNFKISKNSNCERRRGAKRINDAIKASHTNLGERRIYIYLPEESEHEGHPVGKICGARQRVDHRIIEYIQRMVGAGVTSLAEMKIHVERFVSGALFNGKQIPDLSNRRYFPEDSDIRYHMYTAEGKKKANQTDIEMDIMQWLKDDPNQRFLYRRGSKKLHGSNGNTKQFKQQQQQLIPLQQSSSDFSFNQHLPHLQTSSEAATQLLPSQLALSYRLGTEDTEKAHSDQQEYLNTNKDLQRLPPSPSHQHQFHSQHLQQIQQAYHSNYRANNDATSPLPSPPMPSVSQQQHMSVLHPQHLQCFPQAHAQGTLRQHHELSQNQTLMTSRPLQDTHHLQQETLHLNQQSQSIQHQQSSTQLQQSTHSSQPQPTQVPQSVHLQQAQHIPRAQRTQVQYPEHVKLAVPLGESLLLVHQTLWQQYLLARYGNELCILDPVFRTTGCLVPLFFVIVKTNCDYQVVASFIVEEARQGLINEALAVLKEWNPSWLPANFLTDVAQEDLNAVQQAFPGYAVYFCDHHRQFAWDQWLNSESSELRTMKHSVQTMLDRIANASTEGEYMAAVVHLQGSQAWTEHGTLRDWLGRFWLPMHQRWVRAFRRQCFIKAVNTSSGIGLQNKAFKECCLQADKQPKLSQLMNDILYRLLPKNKSWYFQCNSKADDGCRKYCTSIPSFLHKRPRCFLKTCLQQWKAARNIQPDHIKLLDESCGIFHVQSPSATNLISDRITVNMMHPDCSCKTWVRSALPCKHILAVIIHDNAWSWEKLPSSYTQSPYFNIDYDFVNKIVGNSPIITPLSARGEDDQPRLQDSDQRIVATLFDTIPMEEGGALEPDDSSNETHNPSPDDILDQDQDQEIDQAPVLVLGRCQAVLKRLHSKIALIKDENTFETVLSLLNKTEIAIDRSIVRKTVPDSLGTRPKRRKLKRIGSQE</sequence>
<dbReference type="PANTHER" id="PTHR47456">
    <property type="entry name" value="PHD-TYPE DOMAIN-CONTAINING PROTEIN"/>
    <property type="match status" value="1"/>
</dbReference>
<evidence type="ECO:0000313" key="4">
    <source>
        <dbReference type="EnsemblMetazoa" id="XP_030839341"/>
    </source>
</evidence>
<keyword evidence="1" id="KW-0479">Metal-binding</keyword>
<dbReference type="InterPro" id="IPR007527">
    <property type="entry name" value="Znf_SWIM"/>
</dbReference>
<protein>
    <recommendedName>
        <fullName evidence="3">SWIM-type domain-containing protein</fullName>
    </recommendedName>
</protein>
<feature type="region of interest" description="Disordered" evidence="2">
    <location>
        <begin position="310"/>
        <end position="329"/>
    </location>
</feature>
<keyword evidence="1" id="KW-0863">Zinc-finger</keyword>
<evidence type="ECO:0000256" key="2">
    <source>
        <dbReference type="SAM" id="MobiDB-lite"/>
    </source>
</evidence>
<keyword evidence="1" id="KW-0862">Zinc</keyword>
<reference evidence="5" key="1">
    <citation type="submission" date="2015-02" db="EMBL/GenBank/DDBJ databases">
        <title>Genome sequencing for Strongylocentrotus purpuratus.</title>
        <authorList>
            <person name="Murali S."/>
            <person name="Liu Y."/>
            <person name="Vee V."/>
            <person name="English A."/>
            <person name="Wang M."/>
            <person name="Skinner E."/>
            <person name="Han Y."/>
            <person name="Muzny D.M."/>
            <person name="Worley K.C."/>
            <person name="Gibbs R.A."/>
        </authorList>
    </citation>
    <scope>NUCLEOTIDE SEQUENCE</scope>
</reference>
<reference evidence="4" key="2">
    <citation type="submission" date="2021-01" db="UniProtKB">
        <authorList>
            <consortium name="EnsemblMetazoa"/>
        </authorList>
    </citation>
    <scope>IDENTIFICATION</scope>
</reference>
<feature type="compositionally biased region" description="Low complexity" evidence="2">
    <location>
        <begin position="497"/>
        <end position="530"/>
    </location>
</feature>
<feature type="region of interest" description="Disordered" evidence="2">
    <location>
        <begin position="390"/>
        <end position="444"/>
    </location>
</feature>
<feature type="region of interest" description="Disordered" evidence="2">
    <location>
        <begin position="496"/>
        <end position="533"/>
    </location>
</feature>
<feature type="domain" description="SWIM-type" evidence="3">
    <location>
        <begin position="874"/>
        <end position="906"/>
    </location>
</feature>
<evidence type="ECO:0000259" key="3">
    <source>
        <dbReference type="PROSITE" id="PS50966"/>
    </source>
</evidence>
<proteinExistence type="predicted"/>
<organism evidence="4 5">
    <name type="scientific">Strongylocentrotus purpuratus</name>
    <name type="common">Purple sea urchin</name>
    <dbReference type="NCBI Taxonomy" id="7668"/>
    <lineage>
        <taxon>Eukaryota</taxon>
        <taxon>Metazoa</taxon>
        <taxon>Echinodermata</taxon>
        <taxon>Eleutherozoa</taxon>
        <taxon>Echinozoa</taxon>
        <taxon>Echinoidea</taxon>
        <taxon>Euechinoidea</taxon>
        <taxon>Echinacea</taxon>
        <taxon>Camarodonta</taxon>
        <taxon>Echinidea</taxon>
        <taxon>Strongylocentrotidae</taxon>
        <taxon>Strongylocentrotus</taxon>
    </lineage>
</organism>
<dbReference type="Pfam" id="PF04434">
    <property type="entry name" value="SWIM"/>
    <property type="match status" value="1"/>
</dbReference>
<dbReference type="RefSeq" id="XP_030839341.1">
    <property type="nucleotide sequence ID" value="XM_030983481.1"/>
</dbReference>
<feature type="compositionally biased region" description="Low complexity" evidence="2">
    <location>
        <begin position="320"/>
        <end position="329"/>
    </location>
</feature>
<dbReference type="EnsemblMetazoa" id="XM_030983481">
    <property type="protein sequence ID" value="XP_030839341"/>
    <property type="gene ID" value="LOC100888495"/>
</dbReference>
<dbReference type="GeneID" id="100888495"/>
<dbReference type="InterPro" id="IPR029309">
    <property type="entry name" value="CaRF"/>
</dbReference>
<keyword evidence="5" id="KW-1185">Reference proteome</keyword>
<evidence type="ECO:0000256" key="1">
    <source>
        <dbReference type="PROSITE-ProRule" id="PRU00325"/>
    </source>
</evidence>
<dbReference type="InParanoid" id="A0A7M7SXV7"/>
<dbReference type="PANTHER" id="PTHR47456:SF1">
    <property type="entry name" value="PHD-TYPE DOMAIN-CONTAINING PROTEIN"/>
    <property type="match status" value="1"/>
</dbReference>
<name>A0A7M7SXV7_STRPU</name>
<evidence type="ECO:0000313" key="5">
    <source>
        <dbReference type="Proteomes" id="UP000007110"/>
    </source>
</evidence>
<dbReference type="OrthoDB" id="8907856at2759"/>
<dbReference type="Pfam" id="PF15299">
    <property type="entry name" value="ALS2CR8"/>
    <property type="match status" value="1"/>
</dbReference>
<feature type="region of interest" description="Disordered" evidence="2">
    <location>
        <begin position="972"/>
        <end position="997"/>
    </location>
</feature>